<gene>
    <name evidence="2" type="ORF">PCOR1329_LOCUS68718</name>
</gene>
<dbReference type="InterPro" id="IPR029058">
    <property type="entry name" value="AB_hydrolase_fold"/>
</dbReference>
<reference evidence="2" key="1">
    <citation type="submission" date="2023-10" db="EMBL/GenBank/DDBJ databases">
        <authorList>
            <person name="Chen Y."/>
            <person name="Shah S."/>
            <person name="Dougan E. K."/>
            <person name="Thang M."/>
            <person name="Chan C."/>
        </authorList>
    </citation>
    <scope>NUCLEOTIDE SEQUENCE [LARGE SCALE GENOMIC DNA]</scope>
</reference>
<evidence type="ECO:0000256" key="1">
    <source>
        <dbReference type="SAM" id="MobiDB-lite"/>
    </source>
</evidence>
<dbReference type="InterPro" id="IPR052920">
    <property type="entry name" value="DNA-binding_regulatory"/>
</dbReference>
<comment type="caution">
    <text evidence="2">The sequence shown here is derived from an EMBL/GenBank/DDBJ whole genome shotgun (WGS) entry which is preliminary data.</text>
</comment>
<dbReference type="PANTHER" id="PTHR43358:SF4">
    <property type="entry name" value="ALPHA_BETA HYDROLASE FOLD-1 DOMAIN-CONTAINING PROTEIN"/>
    <property type="match status" value="1"/>
</dbReference>
<dbReference type="SUPFAM" id="SSF53474">
    <property type="entry name" value="alpha/beta-Hydrolases"/>
    <property type="match status" value="1"/>
</dbReference>
<dbReference type="Proteomes" id="UP001189429">
    <property type="component" value="Unassembled WGS sequence"/>
</dbReference>
<accession>A0ABN9WMC0</accession>
<proteinExistence type="predicted"/>
<dbReference type="EMBL" id="CAUYUJ010018982">
    <property type="protein sequence ID" value="CAK0887744.1"/>
    <property type="molecule type" value="Genomic_DNA"/>
</dbReference>
<organism evidence="2 3">
    <name type="scientific">Prorocentrum cordatum</name>
    <dbReference type="NCBI Taxonomy" id="2364126"/>
    <lineage>
        <taxon>Eukaryota</taxon>
        <taxon>Sar</taxon>
        <taxon>Alveolata</taxon>
        <taxon>Dinophyceae</taxon>
        <taxon>Prorocentrales</taxon>
        <taxon>Prorocentraceae</taxon>
        <taxon>Prorocentrum</taxon>
    </lineage>
</organism>
<evidence type="ECO:0000313" key="3">
    <source>
        <dbReference type="Proteomes" id="UP001189429"/>
    </source>
</evidence>
<feature type="region of interest" description="Disordered" evidence="1">
    <location>
        <begin position="147"/>
        <end position="176"/>
    </location>
</feature>
<sequence length="176" mass="19401">MGAATAVLRASQDPAIAACVLDSVFGCLPTVARELVQKTRWKIPETLVSMALDRVRKEVQAKADFDLEELRPVAFAARSRVPALFAVAKDDDFVLPHHTYDVHKAWGCADKKLVTVGGHHDSLRPKKFVQYAADFLQQRLLLAAKDGDGRPTTPVRAKRISQEPAVRRTPTRFGGC</sequence>
<dbReference type="Gene3D" id="3.40.50.1820">
    <property type="entry name" value="alpha/beta hydrolase"/>
    <property type="match status" value="1"/>
</dbReference>
<dbReference type="PANTHER" id="PTHR43358">
    <property type="entry name" value="ALPHA/BETA-HYDROLASE"/>
    <property type="match status" value="1"/>
</dbReference>
<protein>
    <submittedName>
        <fullName evidence="2">Uncharacterized protein</fullName>
    </submittedName>
</protein>
<keyword evidence="3" id="KW-1185">Reference proteome</keyword>
<name>A0ABN9WMC0_9DINO</name>
<evidence type="ECO:0000313" key="2">
    <source>
        <dbReference type="EMBL" id="CAK0887744.1"/>
    </source>
</evidence>